<dbReference type="Pfam" id="PF01408">
    <property type="entry name" value="GFO_IDH_MocA"/>
    <property type="match status" value="1"/>
</dbReference>
<dbReference type="Proteomes" id="UP000224634">
    <property type="component" value="Unassembled WGS sequence"/>
</dbReference>
<evidence type="ECO:0000313" key="5">
    <source>
        <dbReference type="Proteomes" id="UP000224634"/>
    </source>
</evidence>
<dbReference type="STRING" id="1447883.A0A2B7XHC3"/>
<dbReference type="Gene3D" id="3.30.360.10">
    <property type="entry name" value="Dihydrodipicolinate Reductase, domain 2"/>
    <property type="match status" value="1"/>
</dbReference>
<protein>
    <recommendedName>
        <fullName evidence="6">Gfo/Idh/MocA-like oxidoreductase N-terminal domain-containing protein</fullName>
    </recommendedName>
</protein>
<proteinExistence type="inferred from homology"/>
<feature type="domain" description="GFO/IDH/MocA-like oxidoreductase" evidence="3">
    <location>
        <begin position="147"/>
        <end position="269"/>
    </location>
</feature>
<dbReference type="InterPro" id="IPR055170">
    <property type="entry name" value="GFO_IDH_MocA-like_dom"/>
</dbReference>
<evidence type="ECO:0008006" key="6">
    <source>
        <dbReference type="Google" id="ProtNLM"/>
    </source>
</evidence>
<name>A0A2B7XHC3_POLH7</name>
<evidence type="ECO:0000256" key="1">
    <source>
        <dbReference type="ARBA" id="ARBA00010928"/>
    </source>
</evidence>
<dbReference type="AlphaFoldDB" id="A0A2B7XHC3"/>
<dbReference type="Pfam" id="PF22725">
    <property type="entry name" value="GFO_IDH_MocA_C3"/>
    <property type="match status" value="1"/>
</dbReference>
<evidence type="ECO:0000259" key="3">
    <source>
        <dbReference type="Pfam" id="PF22725"/>
    </source>
</evidence>
<keyword evidence="5" id="KW-1185">Reference proteome</keyword>
<evidence type="ECO:0000259" key="2">
    <source>
        <dbReference type="Pfam" id="PF01408"/>
    </source>
</evidence>
<gene>
    <name evidence="4" type="ORF">AJ80_07846</name>
</gene>
<dbReference type="SUPFAM" id="SSF55347">
    <property type="entry name" value="Glyceraldehyde-3-phosphate dehydrogenase-like, C-terminal domain"/>
    <property type="match status" value="1"/>
</dbReference>
<dbReference type="GO" id="GO:0006740">
    <property type="term" value="P:NADPH regeneration"/>
    <property type="evidence" value="ECO:0007669"/>
    <property type="project" value="TreeGrafter"/>
</dbReference>
<dbReference type="InterPro" id="IPR000683">
    <property type="entry name" value="Gfo/Idh/MocA-like_OxRdtase_N"/>
</dbReference>
<dbReference type="SUPFAM" id="SSF51735">
    <property type="entry name" value="NAD(P)-binding Rossmann-fold domains"/>
    <property type="match status" value="1"/>
</dbReference>
<dbReference type="GO" id="GO:0016491">
    <property type="term" value="F:oxidoreductase activity"/>
    <property type="evidence" value="ECO:0007669"/>
    <property type="project" value="TreeGrafter"/>
</dbReference>
<accession>A0A2B7XHC3</accession>
<organism evidence="4 5">
    <name type="scientific">Polytolypa hystricis (strain UAMH7299)</name>
    <dbReference type="NCBI Taxonomy" id="1447883"/>
    <lineage>
        <taxon>Eukaryota</taxon>
        <taxon>Fungi</taxon>
        <taxon>Dikarya</taxon>
        <taxon>Ascomycota</taxon>
        <taxon>Pezizomycotina</taxon>
        <taxon>Eurotiomycetes</taxon>
        <taxon>Eurotiomycetidae</taxon>
        <taxon>Onygenales</taxon>
        <taxon>Onygenales incertae sedis</taxon>
        <taxon>Polytolypa</taxon>
    </lineage>
</organism>
<dbReference type="InterPro" id="IPR036291">
    <property type="entry name" value="NAD(P)-bd_dom_sf"/>
</dbReference>
<dbReference type="PANTHER" id="PTHR42840:SF5">
    <property type="entry name" value="NAD(P)-BINDING ROSSMANN-FOLD SUPERFAMILY PROTEIN"/>
    <property type="match status" value="1"/>
</dbReference>
<sequence>MVGVALLGAGIYAKEAHIPALIENKGTLLAVYSRSTKSANSVVDEVSKLGGQTSGIDVYSDEEASRGLDELLQRTDIDAVIVVLPIPTQPDVVLKCLAAGKHVLCEKPIAKDVATGRALVQEYEKTYAPKNLVLAVAEQFRYDRAYIRARDIIASGEIGNLEHVHARVWSDLQPGSKYYETAWRKVPEYQGGFILDGGVHFVALMRLVSGQEIIETKSLAIQLKPHLPPVDTVNAALRFSGGATGSLSFSWASKKSAFEFIFAGSKGSITMRMGAIWGTSIMEIESEGKERTESIEGKAMFEEIKAFLAATASGKVEKAGSSQEALADLAVIESVLSGSGIVQS</sequence>
<feature type="domain" description="Gfo/Idh/MocA-like oxidoreductase N-terminal" evidence="2">
    <location>
        <begin position="3"/>
        <end position="126"/>
    </location>
</feature>
<dbReference type="Gene3D" id="3.40.50.720">
    <property type="entry name" value="NAD(P)-binding Rossmann-like Domain"/>
    <property type="match status" value="1"/>
</dbReference>
<dbReference type="EMBL" id="PDNA01000159">
    <property type="protein sequence ID" value="PGH08526.1"/>
    <property type="molecule type" value="Genomic_DNA"/>
</dbReference>
<evidence type="ECO:0000313" key="4">
    <source>
        <dbReference type="EMBL" id="PGH08526.1"/>
    </source>
</evidence>
<dbReference type="GO" id="GO:0005737">
    <property type="term" value="C:cytoplasm"/>
    <property type="evidence" value="ECO:0007669"/>
    <property type="project" value="TreeGrafter"/>
</dbReference>
<comment type="caution">
    <text evidence="4">The sequence shown here is derived from an EMBL/GenBank/DDBJ whole genome shotgun (WGS) entry which is preliminary data.</text>
</comment>
<dbReference type="PANTHER" id="PTHR42840">
    <property type="entry name" value="NAD(P)-BINDING ROSSMANN-FOLD SUPERFAMILY PROTEIN-RELATED"/>
    <property type="match status" value="1"/>
</dbReference>
<dbReference type="OrthoDB" id="64915at2759"/>
<reference evidence="4 5" key="1">
    <citation type="submission" date="2017-10" db="EMBL/GenBank/DDBJ databases">
        <title>Comparative genomics in systemic dimorphic fungi from Ajellomycetaceae.</title>
        <authorList>
            <person name="Munoz J.F."/>
            <person name="Mcewen J.G."/>
            <person name="Clay O.K."/>
            <person name="Cuomo C.A."/>
        </authorList>
    </citation>
    <scope>NUCLEOTIDE SEQUENCE [LARGE SCALE GENOMIC DNA]</scope>
    <source>
        <strain evidence="4 5">UAMH7299</strain>
    </source>
</reference>
<dbReference type="GO" id="GO:0000166">
    <property type="term" value="F:nucleotide binding"/>
    <property type="evidence" value="ECO:0007669"/>
    <property type="project" value="InterPro"/>
</dbReference>
<comment type="similarity">
    <text evidence="1">Belongs to the Gfo/Idh/MocA family.</text>
</comment>